<accession>A0ABP9AJW6</accession>
<keyword evidence="5" id="KW-1185">Reference proteome</keyword>
<dbReference type="SUPFAM" id="SSF46689">
    <property type="entry name" value="Homeodomain-like"/>
    <property type="match status" value="1"/>
</dbReference>
<protein>
    <submittedName>
        <fullName evidence="4">Transcriptional regulator</fullName>
    </submittedName>
</protein>
<dbReference type="PROSITE" id="PS50977">
    <property type="entry name" value="HTH_TETR_2"/>
    <property type="match status" value="1"/>
</dbReference>
<evidence type="ECO:0000259" key="3">
    <source>
        <dbReference type="PROSITE" id="PS50977"/>
    </source>
</evidence>
<comment type="caution">
    <text evidence="4">The sequence shown here is derived from an EMBL/GenBank/DDBJ whole genome shotgun (WGS) entry which is preliminary data.</text>
</comment>
<reference evidence="5" key="1">
    <citation type="journal article" date="2019" name="Int. J. Syst. Evol. Microbiol.">
        <title>The Global Catalogue of Microorganisms (GCM) 10K type strain sequencing project: providing services to taxonomists for standard genome sequencing and annotation.</title>
        <authorList>
            <consortium name="The Broad Institute Genomics Platform"/>
            <consortium name="The Broad Institute Genome Sequencing Center for Infectious Disease"/>
            <person name="Wu L."/>
            <person name="Ma J."/>
        </authorList>
    </citation>
    <scope>NUCLEOTIDE SEQUENCE [LARGE SCALE GENOMIC DNA]</scope>
    <source>
        <strain evidence="5">JCM 18200</strain>
    </source>
</reference>
<dbReference type="InterPro" id="IPR009057">
    <property type="entry name" value="Homeodomain-like_sf"/>
</dbReference>
<evidence type="ECO:0000313" key="4">
    <source>
        <dbReference type="EMBL" id="GAA4781668.1"/>
    </source>
</evidence>
<feature type="DNA-binding region" description="H-T-H motif" evidence="2">
    <location>
        <begin position="40"/>
        <end position="59"/>
    </location>
</feature>
<dbReference type="InterPro" id="IPR050624">
    <property type="entry name" value="HTH-type_Tx_Regulator"/>
</dbReference>
<evidence type="ECO:0000313" key="5">
    <source>
        <dbReference type="Proteomes" id="UP001501411"/>
    </source>
</evidence>
<sequence length="215" mass="25033">MKKKERKIPQGAIRDKERTKLKLIQAVGEIIRTEGYTGLGVNKISYKAGVNKKLIYRYFENVDNLVEVYIRGKNYWTTIIEQLNFNELKKKWNDKAFSSLLNTQLDVLYDSEEIQHVLLWELGEDSALMHEITEVRENFTNDLLQLTETTVASSAVDFRSLIALQLAGIYYLVLHGHFNKQHFCGLDFSKGEDRDRIKQTLIKINAWAFKEAKSR</sequence>
<evidence type="ECO:0000256" key="2">
    <source>
        <dbReference type="PROSITE-ProRule" id="PRU00335"/>
    </source>
</evidence>
<dbReference type="Pfam" id="PF00440">
    <property type="entry name" value="TetR_N"/>
    <property type="match status" value="1"/>
</dbReference>
<dbReference type="RefSeq" id="WP_345230278.1">
    <property type="nucleotide sequence ID" value="NZ_BAABIQ010000003.1"/>
</dbReference>
<dbReference type="Gene3D" id="1.10.357.10">
    <property type="entry name" value="Tetracycline Repressor, domain 2"/>
    <property type="match status" value="1"/>
</dbReference>
<proteinExistence type="predicted"/>
<dbReference type="PANTHER" id="PTHR43479:SF11">
    <property type="entry name" value="ACREF_ENVCD OPERON REPRESSOR-RELATED"/>
    <property type="match status" value="1"/>
</dbReference>
<dbReference type="Proteomes" id="UP001501411">
    <property type="component" value="Unassembled WGS sequence"/>
</dbReference>
<dbReference type="PANTHER" id="PTHR43479">
    <property type="entry name" value="ACREF/ENVCD OPERON REPRESSOR-RELATED"/>
    <property type="match status" value="1"/>
</dbReference>
<dbReference type="PRINTS" id="PR00455">
    <property type="entry name" value="HTHTETR"/>
</dbReference>
<feature type="domain" description="HTH tetR-type" evidence="3">
    <location>
        <begin position="17"/>
        <end position="77"/>
    </location>
</feature>
<dbReference type="InterPro" id="IPR001647">
    <property type="entry name" value="HTH_TetR"/>
</dbReference>
<dbReference type="EMBL" id="BAABIQ010000003">
    <property type="protein sequence ID" value="GAA4781668.1"/>
    <property type="molecule type" value="Genomic_DNA"/>
</dbReference>
<organism evidence="4 5">
    <name type="scientific">Olivibacter ginsenosidimutans</name>
    <dbReference type="NCBI Taxonomy" id="1176537"/>
    <lineage>
        <taxon>Bacteria</taxon>
        <taxon>Pseudomonadati</taxon>
        <taxon>Bacteroidota</taxon>
        <taxon>Sphingobacteriia</taxon>
        <taxon>Sphingobacteriales</taxon>
        <taxon>Sphingobacteriaceae</taxon>
        <taxon>Olivibacter</taxon>
    </lineage>
</organism>
<name>A0ABP9AJW6_9SPHI</name>
<evidence type="ECO:0000256" key="1">
    <source>
        <dbReference type="ARBA" id="ARBA00023125"/>
    </source>
</evidence>
<gene>
    <name evidence="4" type="ORF">GCM10023231_06610</name>
</gene>
<keyword evidence="1 2" id="KW-0238">DNA-binding</keyword>